<dbReference type="GO" id="GO:0006811">
    <property type="term" value="P:monoatomic ion transport"/>
    <property type="evidence" value="ECO:0007669"/>
    <property type="project" value="UniProtKB-KW"/>
</dbReference>
<evidence type="ECO:0000259" key="5">
    <source>
        <dbReference type="Pfam" id="PF00006"/>
    </source>
</evidence>
<keyword evidence="3" id="KW-0406">Ion transport</keyword>
<dbReference type="SUPFAM" id="SSF52540">
    <property type="entry name" value="P-loop containing nucleoside triphosphate hydrolases"/>
    <property type="match status" value="1"/>
</dbReference>
<dbReference type="InterPro" id="IPR000194">
    <property type="entry name" value="ATPase_F1/V1/A1_a/bsu_nucl-bd"/>
</dbReference>
<evidence type="ECO:0000256" key="3">
    <source>
        <dbReference type="ARBA" id="ARBA00023065"/>
    </source>
</evidence>
<dbReference type="PANTHER" id="PTHR43389">
    <property type="entry name" value="V-TYPE PROTON ATPASE SUBUNIT B"/>
    <property type="match status" value="1"/>
</dbReference>
<keyword evidence="8" id="KW-1185">Reference proteome</keyword>
<name>A0A369KFY4_9BACT</name>
<evidence type="ECO:0000256" key="2">
    <source>
        <dbReference type="ARBA" id="ARBA00022448"/>
    </source>
</evidence>
<comment type="function">
    <text evidence="4">Produces ATP from ADP in the presence of a proton gradient across the membrane. The V-type beta chain is a regulatory subunit.</text>
</comment>
<keyword evidence="2" id="KW-0813">Transport</keyword>
<dbReference type="Pfam" id="PF00006">
    <property type="entry name" value="ATP-synt_ab"/>
    <property type="match status" value="1"/>
</dbReference>
<reference evidence="7 8" key="1">
    <citation type="submission" date="2018-07" db="EMBL/GenBank/DDBJ databases">
        <title>Comparative genomics of the Candidatus Parilichlamydiaceae reveals evidence of convergent evolution and genome reduction in the phylum Chlamydiae.</title>
        <authorList>
            <person name="Taylor-Brown A."/>
            <person name="Polkinghorne A."/>
        </authorList>
    </citation>
    <scope>NUCLEOTIDE SEQUENCE [LARGE SCALE GENOMIC DNA]</scope>
    <source>
        <strain evidence="7 8">Hat2</strain>
    </source>
</reference>
<sequence length="279" mass="30718">MRIAKQTNADVVVLGGMGLVFDAFQTFVEELSSSAALSKSVLFIHTPVDPVAECLLVPELALLAAEHFAFQGKHVLVLLTDMSAYADALKEIAISMDQIPSTRGYPGSLYSDLAARYERAIELSSGGSITLVTVTTMPGGDITHPIPDNTGYITEGQFFLENGRIDPFSSLSRLKQLVIGHATREDHGEIANVTVRLLASARQSKEKMSMGFELSPWDKKLLLFAERFDQELLPLEVDLPLEQALDLLWDILSAIFSPQEAGIKFSLVEKFRPHWKEAV</sequence>
<comment type="caution">
    <text evidence="7">The sequence shown here is derived from an EMBL/GenBank/DDBJ whole genome shotgun (WGS) entry which is preliminary data.</text>
</comment>
<dbReference type="EMBL" id="QQBG01000010">
    <property type="protein sequence ID" value="RDB31615.1"/>
    <property type="molecule type" value="Genomic_DNA"/>
</dbReference>
<protein>
    <submittedName>
        <fullName evidence="7">V-type ATP synthase subunit B</fullName>
    </submittedName>
</protein>
<proteinExistence type="inferred from homology"/>
<dbReference type="Proteomes" id="UP000253816">
    <property type="component" value="Unassembled WGS sequence"/>
</dbReference>
<gene>
    <name evidence="7" type="ORF">HAT2_00226</name>
</gene>
<feature type="domain" description="ATPase F1/V1/A1 complex alpha/beta subunit nucleotide-binding" evidence="5">
    <location>
        <begin position="2"/>
        <end position="162"/>
    </location>
</feature>
<accession>A0A369KFY4</accession>
<comment type="similarity">
    <text evidence="1">Belongs to the ATPase alpha/beta chains family.</text>
</comment>
<evidence type="ECO:0000313" key="7">
    <source>
        <dbReference type="EMBL" id="RDB31615.1"/>
    </source>
</evidence>
<dbReference type="InterPro" id="IPR055190">
    <property type="entry name" value="ATP-synt_VA_C"/>
</dbReference>
<dbReference type="GO" id="GO:0005524">
    <property type="term" value="F:ATP binding"/>
    <property type="evidence" value="ECO:0007669"/>
    <property type="project" value="InterPro"/>
</dbReference>
<dbReference type="AlphaFoldDB" id="A0A369KFY4"/>
<evidence type="ECO:0000256" key="4">
    <source>
        <dbReference type="ARBA" id="ARBA00059599"/>
    </source>
</evidence>
<evidence type="ECO:0000256" key="1">
    <source>
        <dbReference type="ARBA" id="ARBA00008936"/>
    </source>
</evidence>
<dbReference type="PANTHER" id="PTHR43389:SF4">
    <property type="entry name" value="V-TYPE PROTON ATPASE SUBUNIT B"/>
    <property type="match status" value="1"/>
</dbReference>
<dbReference type="InterPro" id="IPR022879">
    <property type="entry name" value="V-ATPase_su_B/beta"/>
</dbReference>
<organism evidence="7 8">
    <name type="scientific">Candidatus Similichlamydia laticola</name>
    <dbReference type="NCBI Taxonomy" id="2170265"/>
    <lineage>
        <taxon>Bacteria</taxon>
        <taxon>Pseudomonadati</taxon>
        <taxon>Chlamydiota</taxon>
        <taxon>Chlamydiia</taxon>
        <taxon>Parachlamydiales</taxon>
        <taxon>Candidatus Parilichlamydiaceae</taxon>
        <taxon>Candidatus Similichlamydia</taxon>
    </lineage>
</organism>
<dbReference type="Gene3D" id="3.40.50.12240">
    <property type="match status" value="1"/>
</dbReference>
<evidence type="ECO:0000259" key="6">
    <source>
        <dbReference type="Pfam" id="PF22919"/>
    </source>
</evidence>
<dbReference type="InterPro" id="IPR027417">
    <property type="entry name" value="P-loop_NTPase"/>
</dbReference>
<evidence type="ECO:0000313" key="8">
    <source>
        <dbReference type="Proteomes" id="UP000253816"/>
    </source>
</evidence>
<dbReference type="NCBIfam" id="NF002555">
    <property type="entry name" value="PRK02118.1"/>
    <property type="match status" value="1"/>
</dbReference>
<feature type="domain" description="ATP synthase A/B type C-terminal" evidence="6">
    <location>
        <begin position="182"/>
        <end position="270"/>
    </location>
</feature>
<dbReference type="Pfam" id="PF22919">
    <property type="entry name" value="ATP-synt_VA_C"/>
    <property type="match status" value="1"/>
</dbReference>